<accession>A0ABX0Y6R3</accession>
<evidence type="ECO:0000256" key="2">
    <source>
        <dbReference type="SAM" id="Phobius"/>
    </source>
</evidence>
<sequence>MERRADGGPEGSDPDDGRREDGLPEDSHRPESDGLESDRPENDRPNADPDGAGDDDLAPEAGAAADGLPGEAAAAGGDETGHRTVGSGIFSSGPTAGGAPAGTRKRAVGGDLRAAGWAVAAIVVATLSIFLAQRLHPNLTGQRNPGRPNPTARHAAPPPSERPGCVASFAVSSTWQSGFRATVTVRATGAAAIDGWTVTWTFPGDQAVMQMWNGQYTQTHSKVTVQSEGWNGSPSPKGAARFGFIASGDTPTAVQDLACTVSLATASPSRR</sequence>
<evidence type="ECO:0000313" key="4">
    <source>
        <dbReference type="EMBL" id="NJC72999.1"/>
    </source>
</evidence>
<dbReference type="InterPro" id="IPR001919">
    <property type="entry name" value="CBD2"/>
</dbReference>
<dbReference type="Pfam" id="PF00553">
    <property type="entry name" value="CBM_2"/>
    <property type="match status" value="1"/>
</dbReference>
<evidence type="ECO:0000256" key="1">
    <source>
        <dbReference type="SAM" id="MobiDB-lite"/>
    </source>
</evidence>
<keyword evidence="5" id="KW-1185">Reference proteome</keyword>
<comment type="caution">
    <text evidence="4">The sequence shown here is derived from an EMBL/GenBank/DDBJ whole genome shotgun (WGS) entry which is preliminary data.</text>
</comment>
<dbReference type="PROSITE" id="PS51173">
    <property type="entry name" value="CBM2"/>
    <property type="match status" value="1"/>
</dbReference>
<proteinExistence type="predicted"/>
<dbReference type="Proteomes" id="UP000722989">
    <property type="component" value="Unassembled WGS sequence"/>
</dbReference>
<feature type="compositionally biased region" description="Low complexity" evidence="1">
    <location>
        <begin position="59"/>
        <end position="77"/>
    </location>
</feature>
<keyword evidence="2" id="KW-0812">Transmembrane</keyword>
<name>A0ABX0Y6R3_9ACTN</name>
<feature type="region of interest" description="Disordered" evidence="1">
    <location>
        <begin position="139"/>
        <end position="162"/>
    </location>
</feature>
<feature type="transmembrane region" description="Helical" evidence="2">
    <location>
        <begin position="114"/>
        <end position="132"/>
    </location>
</feature>
<dbReference type="SMART" id="SM00637">
    <property type="entry name" value="CBD_II"/>
    <property type="match status" value="1"/>
</dbReference>
<evidence type="ECO:0000313" key="5">
    <source>
        <dbReference type="Proteomes" id="UP000722989"/>
    </source>
</evidence>
<dbReference type="Gene3D" id="2.60.40.290">
    <property type="match status" value="1"/>
</dbReference>
<feature type="region of interest" description="Disordered" evidence="1">
    <location>
        <begin position="1"/>
        <end position="105"/>
    </location>
</feature>
<keyword evidence="2" id="KW-1133">Transmembrane helix</keyword>
<dbReference type="RefSeq" id="WP_167927903.1">
    <property type="nucleotide sequence ID" value="NZ_JAATVY010000024.1"/>
</dbReference>
<feature type="compositionally biased region" description="Basic and acidic residues" evidence="1">
    <location>
        <begin position="15"/>
        <end position="47"/>
    </location>
</feature>
<dbReference type="InterPro" id="IPR008965">
    <property type="entry name" value="CBM2/CBM3_carb-bd_dom_sf"/>
</dbReference>
<dbReference type="InterPro" id="IPR012291">
    <property type="entry name" value="CBM2_carb-bd_dom_sf"/>
</dbReference>
<keyword evidence="2" id="KW-0472">Membrane</keyword>
<gene>
    <name evidence="4" type="ORF">HC031_25255</name>
</gene>
<organism evidence="4 5">
    <name type="scientific">Planosporangium thailandense</name>
    <dbReference type="NCBI Taxonomy" id="765197"/>
    <lineage>
        <taxon>Bacteria</taxon>
        <taxon>Bacillati</taxon>
        <taxon>Actinomycetota</taxon>
        <taxon>Actinomycetes</taxon>
        <taxon>Micromonosporales</taxon>
        <taxon>Micromonosporaceae</taxon>
        <taxon>Planosporangium</taxon>
    </lineage>
</organism>
<dbReference type="EMBL" id="JAATVY010000024">
    <property type="protein sequence ID" value="NJC72999.1"/>
    <property type="molecule type" value="Genomic_DNA"/>
</dbReference>
<protein>
    <recommendedName>
        <fullName evidence="3">CBM2 domain-containing protein</fullName>
    </recommendedName>
</protein>
<reference evidence="4 5" key="1">
    <citation type="submission" date="2020-03" db="EMBL/GenBank/DDBJ databases">
        <title>WGS of the type strain of Planosporangium spp.</title>
        <authorList>
            <person name="Thawai C."/>
        </authorList>
    </citation>
    <scope>NUCLEOTIDE SEQUENCE [LARGE SCALE GENOMIC DNA]</scope>
    <source>
        <strain evidence="4 5">TBRC 5610</strain>
    </source>
</reference>
<dbReference type="SUPFAM" id="SSF49384">
    <property type="entry name" value="Carbohydrate-binding domain"/>
    <property type="match status" value="1"/>
</dbReference>
<feature type="domain" description="CBM2" evidence="3">
    <location>
        <begin position="158"/>
        <end position="262"/>
    </location>
</feature>
<evidence type="ECO:0000259" key="3">
    <source>
        <dbReference type="PROSITE" id="PS51173"/>
    </source>
</evidence>